<evidence type="ECO:0000313" key="1">
    <source>
        <dbReference type="EMBL" id="JAH95939.1"/>
    </source>
</evidence>
<reference evidence="1" key="1">
    <citation type="submission" date="2014-11" db="EMBL/GenBank/DDBJ databases">
        <authorList>
            <person name="Amaro Gonzalez C."/>
        </authorList>
    </citation>
    <scope>NUCLEOTIDE SEQUENCE</scope>
</reference>
<name>A0A0E9X020_ANGAN</name>
<dbReference type="EMBL" id="GBXM01012638">
    <property type="protein sequence ID" value="JAH95939.1"/>
    <property type="molecule type" value="Transcribed_RNA"/>
</dbReference>
<accession>A0A0E9X020</accession>
<dbReference type="AlphaFoldDB" id="A0A0E9X020"/>
<proteinExistence type="predicted"/>
<organism evidence="1">
    <name type="scientific">Anguilla anguilla</name>
    <name type="common">European freshwater eel</name>
    <name type="synonym">Muraena anguilla</name>
    <dbReference type="NCBI Taxonomy" id="7936"/>
    <lineage>
        <taxon>Eukaryota</taxon>
        <taxon>Metazoa</taxon>
        <taxon>Chordata</taxon>
        <taxon>Craniata</taxon>
        <taxon>Vertebrata</taxon>
        <taxon>Euteleostomi</taxon>
        <taxon>Actinopterygii</taxon>
        <taxon>Neopterygii</taxon>
        <taxon>Teleostei</taxon>
        <taxon>Anguilliformes</taxon>
        <taxon>Anguillidae</taxon>
        <taxon>Anguilla</taxon>
    </lineage>
</organism>
<protein>
    <submittedName>
        <fullName evidence="1">Uncharacterized protein</fullName>
    </submittedName>
</protein>
<reference evidence="1" key="2">
    <citation type="journal article" date="2015" name="Fish Shellfish Immunol.">
        <title>Early steps in the European eel (Anguilla anguilla)-Vibrio vulnificus interaction in the gills: Role of the RtxA13 toxin.</title>
        <authorList>
            <person name="Callol A."/>
            <person name="Pajuelo D."/>
            <person name="Ebbesson L."/>
            <person name="Teles M."/>
            <person name="MacKenzie S."/>
            <person name="Amaro C."/>
        </authorList>
    </citation>
    <scope>NUCLEOTIDE SEQUENCE</scope>
</reference>
<sequence>MRNRVLRLVARHNGIRCTHVLFPVFWWFSQVIDFSSTSSYSKHHWMHI</sequence>